<feature type="domain" description="Peptidase M1 membrane alanine aminopeptidase" evidence="13">
    <location>
        <begin position="230"/>
        <end position="447"/>
    </location>
</feature>
<keyword evidence="7 11" id="KW-0482">Metalloprotease</keyword>
<dbReference type="Pfam" id="PF17900">
    <property type="entry name" value="Peptidase_M1_N"/>
    <property type="match status" value="1"/>
</dbReference>
<dbReference type="Gene3D" id="1.25.50.20">
    <property type="match status" value="1"/>
</dbReference>
<feature type="domain" description="Aminopeptidase N-like N-terminal" evidence="15">
    <location>
        <begin position="15"/>
        <end position="192"/>
    </location>
</feature>
<dbReference type="EMBL" id="JXXN02000577">
    <property type="protein sequence ID" value="THD26948.1"/>
    <property type="molecule type" value="Genomic_DNA"/>
</dbReference>
<dbReference type="FunFam" id="1.10.390.10:FF:000001">
    <property type="entry name" value="Aminopeptidase"/>
    <property type="match status" value="1"/>
</dbReference>
<feature type="binding site" evidence="9">
    <location>
        <position position="302"/>
    </location>
    <ligand>
        <name>Zn(2+)</name>
        <dbReference type="ChEBI" id="CHEBI:29105"/>
        <note>catalytic</note>
    </ligand>
</feature>
<dbReference type="GO" id="GO:0005737">
    <property type="term" value="C:cytoplasm"/>
    <property type="evidence" value="ECO:0007669"/>
    <property type="project" value="TreeGrafter"/>
</dbReference>
<keyword evidence="6 9" id="KW-0862">Zinc</keyword>
<keyword evidence="2 11" id="KW-0031">Aminopeptidase</keyword>
<feature type="site" description="Transition state stabilizer" evidence="10">
    <location>
        <position position="388"/>
    </location>
</feature>
<evidence type="ECO:0000256" key="7">
    <source>
        <dbReference type="ARBA" id="ARBA00023049"/>
    </source>
</evidence>
<dbReference type="Gene3D" id="2.60.40.1730">
    <property type="entry name" value="tricorn interacting facor f3 domain"/>
    <property type="match status" value="1"/>
</dbReference>
<evidence type="ECO:0000313" key="16">
    <source>
        <dbReference type="EMBL" id="THD26948.1"/>
    </source>
</evidence>
<reference evidence="16" key="1">
    <citation type="submission" date="2019-03" db="EMBL/GenBank/DDBJ databases">
        <title>Improved annotation for the trematode Fasciola hepatica.</title>
        <authorList>
            <person name="Choi Y.-J."/>
            <person name="Martin J."/>
            <person name="Mitreva M."/>
        </authorList>
    </citation>
    <scope>NUCLEOTIDE SEQUENCE [LARGE SCALE GENOMIC DNA]</scope>
</reference>
<dbReference type="GO" id="GO:0006508">
    <property type="term" value="P:proteolysis"/>
    <property type="evidence" value="ECO:0007669"/>
    <property type="project" value="UniProtKB-KW"/>
</dbReference>
<protein>
    <recommendedName>
        <fullName evidence="11">Aminopeptidase</fullName>
        <ecNumber evidence="11">3.4.11.-</ecNumber>
    </recommendedName>
</protein>
<comment type="cofactor">
    <cofactor evidence="9 11">
        <name>Zn(2+)</name>
        <dbReference type="ChEBI" id="CHEBI:29105"/>
    </cofactor>
    <text evidence="9 11">Binds 1 zinc ion per subunit.</text>
</comment>
<dbReference type="GO" id="GO:0016020">
    <property type="term" value="C:membrane"/>
    <property type="evidence" value="ECO:0007669"/>
    <property type="project" value="TreeGrafter"/>
</dbReference>
<dbReference type="PRINTS" id="PR00756">
    <property type="entry name" value="ALADIPTASE"/>
</dbReference>
<dbReference type="Proteomes" id="UP000230066">
    <property type="component" value="Unassembled WGS sequence"/>
</dbReference>
<sequence length="899" mass="100782">MSTEVMHRLPRLCFPLRYVIEIKPCLKTFKFYGKESVALEILDGASALVLNAKNLIVNSAKFNGELVEVLHRPECEQIHLPLGRKYHAGPATLDLEFSGEISDKMSGFYRSSYTTDDESKKVMLATHFEPSWARRAFPCWDEPDFKSVFSIKLLAPKHMTAISNMPVASKVQHDNDYVLYQFEDTPKMSSYLIAFAIGDLEYVEARDSNNVLVRVYSRPGFASQRGQGEFALDTACRSLPFFGDYFGIRYPLPKLDLLAVPDFAGGAMENWGLVTFRERALLADKETASVSSKEGIALTVSHELAHMWFGNLVTMRWWTDLWLKEGFATWIEYLCVNHCYPDMDIWTHFTYGELACALRLDALTNSHPIEVEVSSPDEIDEIFDTISYCKGSSLIHMIHAFLGDKAFRAGLCTYLAKHAYENATTEDLWTALGTASGIDVASIMRPWTQQAGFPVVTVQPLSIQDGRLLVQLKQEQYRLPTTNTVSSTESQLWPIPVVFSCWSENNRNHTVHKHVLHSAEETVHIPLTWSASSLDDCLVEINTDATGFYHVRYPENQMPRLIAHMKSTKWSTSSRFAFINDGFALAKAGIINISDWLSWLPQIMEGEESYSIWRCVLMDGLSTYVRRLVQEGDIPELAYHAFLRRITRPVLDKMDFLTGKQSPDAMTLTHDTNLLRSLLVMTLGAEAGDPDVIEEAKRRYAAHKLGQTVLPSDLRAAIFSTVVRHGPSEAVDELLQAYRESKCSEERAHILSSLGGAHPTRPASVTTASKSPAAGGLGDPNSIGFVSQLEQVVSFCLDPNGPVRDQDRIHGLSVCASWSASARLSTWHAVKADWTRLSEVYHGQFLLANLIKNFFETHSVSCPRAVKQAIETMETNHLLLQRDASRIKKTLTELASGSA</sequence>
<organism evidence="16 17">
    <name type="scientific">Fasciola hepatica</name>
    <name type="common">Liver fluke</name>
    <dbReference type="NCBI Taxonomy" id="6192"/>
    <lineage>
        <taxon>Eukaryota</taxon>
        <taxon>Metazoa</taxon>
        <taxon>Spiralia</taxon>
        <taxon>Lophotrochozoa</taxon>
        <taxon>Platyhelminthes</taxon>
        <taxon>Trematoda</taxon>
        <taxon>Digenea</taxon>
        <taxon>Plagiorchiida</taxon>
        <taxon>Echinostomata</taxon>
        <taxon>Echinostomatoidea</taxon>
        <taxon>Fasciolidae</taxon>
        <taxon>Fasciola</taxon>
    </lineage>
</organism>
<dbReference type="InterPro" id="IPR024571">
    <property type="entry name" value="ERAP1-like_C_dom"/>
</dbReference>
<dbReference type="PANTHER" id="PTHR11533:SF174">
    <property type="entry name" value="PUROMYCIN-SENSITIVE AMINOPEPTIDASE-RELATED"/>
    <property type="match status" value="1"/>
</dbReference>
<evidence type="ECO:0000259" key="15">
    <source>
        <dbReference type="Pfam" id="PF17900"/>
    </source>
</evidence>
<keyword evidence="4 9" id="KW-0479">Metal-binding</keyword>
<evidence type="ECO:0000256" key="3">
    <source>
        <dbReference type="ARBA" id="ARBA00022670"/>
    </source>
</evidence>
<dbReference type="InterPro" id="IPR050344">
    <property type="entry name" value="Peptidase_M1_aminopeptidases"/>
</dbReference>
<evidence type="ECO:0000256" key="5">
    <source>
        <dbReference type="ARBA" id="ARBA00022801"/>
    </source>
</evidence>
<dbReference type="Pfam" id="PF11838">
    <property type="entry name" value="ERAP1_C"/>
    <property type="match status" value="1"/>
</dbReference>
<dbReference type="EC" id="3.4.11.-" evidence="11"/>
<name>A0A4E0RW77_FASHE</name>
<dbReference type="GO" id="GO:0008270">
    <property type="term" value="F:zinc ion binding"/>
    <property type="evidence" value="ECO:0007669"/>
    <property type="project" value="UniProtKB-UniRule"/>
</dbReference>
<evidence type="ECO:0000256" key="2">
    <source>
        <dbReference type="ARBA" id="ARBA00022438"/>
    </source>
</evidence>
<comment type="similarity">
    <text evidence="1 11">Belongs to the peptidase M1 family.</text>
</comment>
<dbReference type="SUPFAM" id="SSF55486">
    <property type="entry name" value="Metalloproteases ('zincins'), catalytic domain"/>
    <property type="match status" value="1"/>
</dbReference>
<keyword evidence="5 11" id="KW-0378">Hydrolase</keyword>
<evidence type="ECO:0000256" key="12">
    <source>
        <dbReference type="SAM" id="MobiDB-lite"/>
    </source>
</evidence>
<dbReference type="InterPro" id="IPR027268">
    <property type="entry name" value="Peptidase_M4/M1_CTD_sf"/>
</dbReference>
<dbReference type="InterPro" id="IPR001930">
    <property type="entry name" value="Peptidase_M1"/>
</dbReference>
<evidence type="ECO:0000256" key="11">
    <source>
        <dbReference type="RuleBase" id="RU364040"/>
    </source>
</evidence>
<gene>
    <name evidence="16" type="ORF">D915_002209</name>
</gene>
<dbReference type="Gene3D" id="2.60.40.1910">
    <property type="match status" value="1"/>
</dbReference>
<feature type="region of interest" description="Disordered" evidence="12">
    <location>
        <begin position="754"/>
        <end position="774"/>
    </location>
</feature>
<dbReference type="Pfam" id="PF01433">
    <property type="entry name" value="Peptidase_M1"/>
    <property type="match status" value="1"/>
</dbReference>
<dbReference type="Gene3D" id="1.10.390.10">
    <property type="entry name" value="Neutral Protease Domain 2"/>
    <property type="match status" value="1"/>
</dbReference>
<dbReference type="GO" id="GO:0070006">
    <property type="term" value="F:metalloaminopeptidase activity"/>
    <property type="evidence" value="ECO:0007669"/>
    <property type="project" value="TreeGrafter"/>
</dbReference>
<accession>A0A4E0RW77</accession>
<dbReference type="AlphaFoldDB" id="A0A4E0RW77"/>
<feature type="binding site" evidence="9">
    <location>
        <position position="325"/>
    </location>
    <ligand>
        <name>Zn(2+)</name>
        <dbReference type="ChEBI" id="CHEBI:29105"/>
        <note>catalytic</note>
    </ligand>
</feature>
<evidence type="ECO:0000256" key="1">
    <source>
        <dbReference type="ARBA" id="ARBA00010136"/>
    </source>
</evidence>
<dbReference type="InterPro" id="IPR014782">
    <property type="entry name" value="Peptidase_M1_dom"/>
</dbReference>
<dbReference type="InterPro" id="IPR042097">
    <property type="entry name" value="Aminopeptidase_N-like_N_sf"/>
</dbReference>
<dbReference type="CDD" id="cd09601">
    <property type="entry name" value="M1_APN-Q_like"/>
    <property type="match status" value="1"/>
</dbReference>
<evidence type="ECO:0000256" key="4">
    <source>
        <dbReference type="ARBA" id="ARBA00022723"/>
    </source>
</evidence>
<dbReference type="InterPro" id="IPR034016">
    <property type="entry name" value="M1_APN-typ"/>
</dbReference>
<evidence type="ECO:0000256" key="9">
    <source>
        <dbReference type="PIRSR" id="PIRSR634016-3"/>
    </source>
</evidence>
<dbReference type="InterPro" id="IPR045357">
    <property type="entry name" value="Aminopeptidase_N-like_N"/>
</dbReference>
<dbReference type="SUPFAM" id="SSF63737">
    <property type="entry name" value="Leukotriene A4 hydrolase N-terminal domain"/>
    <property type="match status" value="1"/>
</dbReference>
<keyword evidence="3 11" id="KW-0645">Protease</keyword>
<evidence type="ECO:0000259" key="13">
    <source>
        <dbReference type="Pfam" id="PF01433"/>
    </source>
</evidence>
<feature type="active site" description="Proton acceptor" evidence="8">
    <location>
        <position position="303"/>
    </location>
</feature>
<evidence type="ECO:0000259" key="14">
    <source>
        <dbReference type="Pfam" id="PF11838"/>
    </source>
</evidence>
<feature type="domain" description="ERAP1-like C-terminal" evidence="14">
    <location>
        <begin position="541"/>
        <end position="756"/>
    </location>
</feature>
<dbReference type="PANTHER" id="PTHR11533">
    <property type="entry name" value="PROTEASE M1 ZINC METALLOPROTEASE"/>
    <property type="match status" value="1"/>
</dbReference>
<dbReference type="GO" id="GO:0043171">
    <property type="term" value="P:peptide catabolic process"/>
    <property type="evidence" value="ECO:0007669"/>
    <property type="project" value="TreeGrafter"/>
</dbReference>
<evidence type="ECO:0000313" key="17">
    <source>
        <dbReference type="Proteomes" id="UP000230066"/>
    </source>
</evidence>
<evidence type="ECO:0000256" key="8">
    <source>
        <dbReference type="PIRSR" id="PIRSR634016-1"/>
    </source>
</evidence>
<keyword evidence="17" id="KW-1185">Reference proteome</keyword>
<dbReference type="GO" id="GO:0042277">
    <property type="term" value="F:peptide binding"/>
    <property type="evidence" value="ECO:0007669"/>
    <property type="project" value="TreeGrafter"/>
</dbReference>
<comment type="caution">
    <text evidence="16">The sequence shown here is derived from an EMBL/GenBank/DDBJ whole genome shotgun (WGS) entry which is preliminary data.</text>
</comment>
<dbReference type="GO" id="GO:0005615">
    <property type="term" value="C:extracellular space"/>
    <property type="evidence" value="ECO:0007669"/>
    <property type="project" value="TreeGrafter"/>
</dbReference>
<feature type="binding site" evidence="9">
    <location>
        <position position="306"/>
    </location>
    <ligand>
        <name>Zn(2+)</name>
        <dbReference type="ChEBI" id="CHEBI:29105"/>
        <note>catalytic</note>
    </ligand>
</feature>
<evidence type="ECO:0000256" key="10">
    <source>
        <dbReference type="PIRSR" id="PIRSR634016-4"/>
    </source>
</evidence>
<proteinExistence type="inferred from homology"/>
<evidence type="ECO:0000256" key="6">
    <source>
        <dbReference type="ARBA" id="ARBA00022833"/>
    </source>
</evidence>